<name>A0A934T0C3_9BURK</name>
<protein>
    <submittedName>
        <fullName evidence="2">Uncharacterized protein</fullName>
    </submittedName>
</protein>
<keyword evidence="1" id="KW-0812">Transmembrane</keyword>
<keyword evidence="3" id="KW-1185">Reference proteome</keyword>
<reference evidence="2" key="1">
    <citation type="submission" date="2021-01" db="EMBL/GenBank/DDBJ databases">
        <title>Genome sequence of strain Noviherbaspirillum sp. DKR-6.</title>
        <authorList>
            <person name="Chaudhary D.K."/>
        </authorList>
    </citation>
    <scope>NUCLEOTIDE SEQUENCE</scope>
    <source>
        <strain evidence="2">DKR-6</strain>
    </source>
</reference>
<dbReference type="EMBL" id="JAEPBG010000006">
    <property type="protein sequence ID" value="MBK4736139.1"/>
    <property type="molecule type" value="Genomic_DNA"/>
</dbReference>
<keyword evidence="1" id="KW-1133">Transmembrane helix</keyword>
<feature type="transmembrane region" description="Helical" evidence="1">
    <location>
        <begin position="30"/>
        <end position="51"/>
    </location>
</feature>
<sequence>MHADIHHHAPLASRNDRPRGAVKRRNVNDILLGVFMLGSAGFLGVAGYHHIDKIALSPAQLVALESAAKNTVWDGCPLEQAGWQNPADMTPLRWIAHGLEQGRSITRGDEKVIRQAIAFCTRYRHPAAAAATP</sequence>
<comment type="caution">
    <text evidence="2">The sequence shown here is derived from an EMBL/GenBank/DDBJ whole genome shotgun (WGS) entry which is preliminary data.</text>
</comment>
<evidence type="ECO:0000313" key="3">
    <source>
        <dbReference type="Proteomes" id="UP000622890"/>
    </source>
</evidence>
<gene>
    <name evidence="2" type="ORF">JJB74_16070</name>
</gene>
<dbReference type="Proteomes" id="UP000622890">
    <property type="component" value="Unassembled WGS sequence"/>
</dbReference>
<accession>A0A934T0C3</accession>
<dbReference type="RefSeq" id="WP_200593285.1">
    <property type="nucleotide sequence ID" value="NZ_JAEPBG010000006.1"/>
</dbReference>
<evidence type="ECO:0000313" key="2">
    <source>
        <dbReference type="EMBL" id="MBK4736139.1"/>
    </source>
</evidence>
<organism evidence="2 3">
    <name type="scientific">Noviherbaspirillum pedocola</name>
    <dbReference type="NCBI Taxonomy" id="2801341"/>
    <lineage>
        <taxon>Bacteria</taxon>
        <taxon>Pseudomonadati</taxon>
        <taxon>Pseudomonadota</taxon>
        <taxon>Betaproteobacteria</taxon>
        <taxon>Burkholderiales</taxon>
        <taxon>Oxalobacteraceae</taxon>
        <taxon>Noviherbaspirillum</taxon>
    </lineage>
</organism>
<proteinExistence type="predicted"/>
<evidence type="ECO:0000256" key="1">
    <source>
        <dbReference type="SAM" id="Phobius"/>
    </source>
</evidence>
<dbReference type="AlphaFoldDB" id="A0A934T0C3"/>
<keyword evidence="1" id="KW-0472">Membrane</keyword>